<dbReference type="EMBL" id="JAHQIW010001484">
    <property type="protein sequence ID" value="KAJ1352609.1"/>
    <property type="molecule type" value="Genomic_DNA"/>
</dbReference>
<dbReference type="Proteomes" id="UP001196413">
    <property type="component" value="Unassembled WGS sequence"/>
</dbReference>
<evidence type="ECO:0000313" key="2">
    <source>
        <dbReference type="Proteomes" id="UP001196413"/>
    </source>
</evidence>
<proteinExistence type="predicted"/>
<name>A0AAD5MRY5_PARTN</name>
<accession>A0AAD5MRY5</accession>
<gene>
    <name evidence="1" type="ORF">KIN20_009003</name>
</gene>
<keyword evidence="2" id="KW-1185">Reference proteome</keyword>
<organism evidence="1 2">
    <name type="scientific">Parelaphostrongylus tenuis</name>
    <name type="common">Meningeal worm</name>
    <dbReference type="NCBI Taxonomy" id="148309"/>
    <lineage>
        <taxon>Eukaryota</taxon>
        <taxon>Metazoa</taxon>
        <taxon>Ecdysozoa</taxon>
        <taxon>Nematoda</taxon>
        <taxon>Chromadorea</taxon>
        <taxon>Rhabditida</taxon>
        <taxon>Rhabditina</taxon>
        <taxon>Rhabditomorpha</taxon>
        <taxon>Strongyloidea</taxon>
        <taxon>Metastrongylidae</taxon>
        <taxon>Parelaphostrongylus</taxon>
    </lineage>
</organism>
<sequence>MELMHDTTEMTELVTQSPQGRNRYKLTTKTTIIILQGADHHCPRVSTIVLQNSDTAQSLIPASSNYHILYCINCTQFIILAEKWKTMNRSLKMVLVSACDPASSGLKRLLFKGTSEAKMMPNRLKKTKKDRITQKSSEYQVLEDLMIAKTELNGFPNTRTALYVYLVT</sequence>
<reference evidence="1" key="1">
    <citation type="submission" date="2021-06" db="EMBL/GenBank/DDBJ databases">
        <title>Parelaphostrongylus tenuis whole genome reference sequence.</title>
        <authorList>
            <person name="Garwood T.J."/>
            <person name="Larsen P.A."/>
            <person name="Fountain-Jones N.M."/>
            <person name="Garbe J.R."/>
            <person name="Macchietto M.G."/>
            <person name="Kania S.A."/>
            <person name="Gerhold R.W."/>
            <person name="Richards J.E."/>
            <person name="Wolf T.M."/>
        </authorList>
    </citation>
    <scope>NUCLEOTIDE SEQUENCE</scope>
    <source>
        <strain evidence="1">MNPRO001-30</strain>
        <tissue evidence="1">Meninges</tissue>
    </source>
</reference>
<evidence type="ECO:0000313" key="1">
    <source>
        <dbReference type="EMBL" id="KAJ1352609.1"/>
    </source>
</evidence>
<comment type="caution">
    <text evidence="1">The sequence shown here is derived from an EMBL/GenBank/DDBJ whole genome shotgun (WGS) entry which is preliminary data.</text>
</comment>
<protein>
    <submittedName>
        <fullName evidence="1">Uncharacterized protein</fullName>
    </submittedName>
</protein>
<dbReference type="AlphaFoldDB" id="A0AAD5MRY5"/>